<sequence length="155" mass="17871">MEWSQEKCLRLIEVYKAFPVLWNPSSFPQRFLNNSVCHHLRLRPLFFGTALPKTTIAALQTSKASSASIFYIQIIKFKITLLKRLWSVTVRLRTSELCMKMFAANCARWQRIVCAARVCCELKITSRGASNVALQVRRARVYAALHIAKIKINRK</sequence>
<accession>A0A2S2QAD4</accession>
<evidence type="ECO:0000313" key="1">
    <source>
        <dbReference type="EMBL" id="MBY74162.1"/>
    </source>
</evidence>
<proteinExistence type="predicted"/>
<organism evidence="1">
    <name type="scientific">Sipha flava</name>
    <name type="common">yellow sugarcane aphid</name>
    <dbReference type="NCBI Taxonomy" id="143950"/>
    <lineage>
        <taxon>Eukaryota</taxon>
        <taxon>Metazoa</taxon>
        <taxon>Ecdysozoa</taxon>
        <taxon>Arthropoda</taxon>
        <taxon>Hexapoda</taxon>
        <taxon>Insecta</taxon>
        <taxon>Pterygota</taxon>
        <taxon>Neoptera</taxon>
        <taxon>Paraneoptera</taxon>
        <taxon>Hemiptera</taxon>
        <taxon>Sternorrhyncha</taxon>
        <taxon>Aphidomorpha</taxon>
        <taxon>Aphidoidea</taxon>
        <taxon>Aphididae</taxon>
        <taxon>Sipha</taxon>
    </lineage>
</organism>
<protein>
    <submittedName>
        <fullName evidence="1">Uncharacterized protein</fullName>
    </submittedName>
</protein>
<name>A0A2S2QAD4_9HEMI</name>
<gene>
    <name evidence="1" type="ORF">g.129538</name>
</gene>
<dbReference type="AlphaFoldDB" id="A0A2S2QAD4"/>
<reference evidence="1" key="1">
    <citation type="submission" date="2018-04" db="EMBL/GenBank/DDBJ databases">
        <title>Transcriptome assembly of Sipha flava.</title>
        <authorList>
            <person name="Scully E.D."/>
            <person name="Geib S.M."/>
            <person name="Palmer N.A."/>
            <person name="Koch K."/>
            <person name="Bradshaw J."/>
            <person name="Heng-Moss T."/>
            <person name="Sarath G."/>
        </authorList>
    </citation>
    <scope>NUCLEOTIDE SEQUENCE</scope>
</reference>
<dbReference type="EMBL" id="GGMS01004959">
    <property type="protein sequence ID" value="MBY74162.1"/>
    <property type="molecule type" value="Transcribed_RNA"/>
</dbReference>